<name>A0A8H7IW66_9PLEO</name>
<dbReference type="AlphaFoldDB" id="A0A8H7IW66"/>
<organism evidence="1 2">
    <name type="scientific">Ascochyta lentis</name>
    <dbReference type="NCBI Taxonomy" id="205686"/>
    <lineage>
        <taxon>Eukaryota</taxon>
        <taxon>Fungi</taxon>
        <taxon>Dikarya</taxon>
        <taxon>Ascomycota</taxon>
        <taxon>Pezizomycotina</taxon>
        <taxon>Dothideomycetes</taxon>
        <taxon>Pleosporomycetidae</taxon>
        <taxon>Pleosporales</taxon>
        <taxon>Pleosporineae</taxon>
        <taxon>Didymellaceae</taxon>
        <taxon>Ascochyta</taxon>
    </lineage>
</organism>
<protein>
    <submittedName>
        <fullName evidence="1">Uncharacterized protein</fullName>
    </submittedName>
</protein>
<reference evidence="1" key="2">
    <citation type="submission" date="2020-09" db="EMBL/GenBank/DDBJ databases">
        <title>Reference genome assembly for Australian Ascochyta lentis isolate Al4.</title>
        <authorList>
            <person name="Lee R.C."/>
            <person name="Farfan-Caceres L.M."/>
            <person name="Debler J.W."/>
            <person name="Williams A.H."/>
            <person name="Henares B.M."/>
        </authorList>
    </citation>
    <scope>NUCLEOTIDE SEQUENCE</scope>
    <source>
        <strain evidence="1">Al4</strain>
    </source>
</reference>
<sequence>MGIQSSRPWTPKESTELLCKVFEERDKRRLRSRSRGECEEHLMDFYKFLGPYMPTAIDAYNEKTPQSSISKEESFKIIGDPGREDEEYYYDLLSEVFMLGERTLRGGISYKVKEFYAVGVVDQPRLDQENDTEFYLSP</sequence>
<accession>A0A8H7IW66</accession>
<comment type="caution">
    <text evidence="1">The sequence shown here is derived from an EMBL/GenBank/DDBJ whole genome shotgun (WGS) entry which is preliminary data.</text>
</comment>
<dbReference type="EMBL" id="RZGK01000017">
    <property type="protein sequence ID" value="KAF9692701.1"/>
    <property type="molecule type" value="Genomic_DNA"/>
</dbReference>
<evidence type="ECO:0000313" key="1">
    <source>
        <dbReference type="EMBL" id="KAF9692701.1"/>
    </source>
</evidence>
<proteinExistence type="predicted"/>
<evidence type="ECO:0000313" key="2">
    <source>
        <dbReference type="Proteomes" id="UP000651452"/>
    </source>
</evidence>
<reference evidence="1" key="1">
    <citation type="submission" date="2018-12" db="EMBL/GenBank/DDBJ databases">
        <authorList>
            <person name="Syme R.A."/>
            <person name="Farfan-Caceres L."/>
            <person name="Lichtenzveig J."/>
        </authorList>
    </citation>
    <scope>NUCLEOTIDE SEQUENCE</scope>
    <source>
        <strain evidence="1">Al4</strain>
    </source>
</reference>
<dbReference type="Proteomes" id="UP000651452">
    <property type="component" value="Unassembled WGS sequence"/>
</dbReference>
<gene>
    <name evidence="1" type="ORF">EKO04_009141</name>
</gene>
<keyword evidence="2" id="KW-1185">Reference proteome</keyword>